<evidence type="ECO:0000313" key="4">
    <source>
        <dbReference type="EMBL" id="MEU3556243.1"/>
    </source>
</evidence>
<evidence type="ECO:0000313" key="5">
    <source>
        <dbReference type="Proteomes" id="UP001550850"/>
    </source>
</evidence>
<dbReference type="InterPro" id="IPR050109">
    <property type="entry name" value="HTH-type_TetR-like_transc_reg"/>
</dbReference>
<dbReference type="SUPFAM" id="SSF48498">
    <property type="entry name" value="Tetracyclin repressor-like, C-terminal domain"/>
    <property type="match status" value="1"/>
</dbReference>
<feature type="DNA-binding region" description="H-T-H motif" evidence="2">
    <location>
        <begin position="24"/>
        <end position="43"/>
    </location>
</feature>
<evidence type="ECO:0000259" key="3">
    <source>
        <dbReference type="PROSITE" id="PS50977"/>
    </source>
</evidence>
<dbReference type="Pfam" id="PF00440">
    <property type="entry name" value="TetR_N"/>
    <property type="match status" value="1"/>
</dbReference>
<sequence length="192" mass="20751">MGHREDLLEGAKSCLLEKGFARTTARDIVRESGANLASIGYHYGSKDALLAEAYVALVEEQADRFDWDTAPDGTEPGSPERLRAMMRMFVDSMKRPDSIWHLSIEIIAMGDRLPEIRRHLALAQRAGGRGLAALLLGIPEEKVDDDLTDTVGGLVMVLLTGVIAQHSLDPATTPTGDQLTDGLLRLVGGMSA</sequence>
<reference evidence="4 5" key="1">
    <citation type="submission" date="2024-06" db="EMBL/GenBank/DDBJ databases">
        <title>The Natural Products Discovery Center: Release of the First 8490 Sequenced Strains for Exploring Actinobacteria Biosynthetic Diversity.</title>
        <authorList>
            <person name="Kalkreuter E."/>
            <person name="Kautsar S.A."/>
            <person name="Yang D."/>
            <person name="Bader C.D."/>
            <person name="Teijaro C.N."/>
            <person name="Fluegel L."/>
            <person name="Davis C.M."/>
            <person name="Simpson J.R."/>
            <person name="Lauterbach L."/>
            <person name="Steele A.D."/>
            <person name="Gui C."/>
            <person name="Meng S."/>
            <person name="Li G."/>
            <person name="Viehrig K."/>
            <person name="Ye F."/>
            <person name="Su P."/>
            <person name="Kiefer A.F."/>
            <person name="Nichols A."/>
            <person name="Cepeda A.J."/>
            <person name="Yan W."/>
            <person name="Fan B."/>
            <person name="Jiang Y."/>
            <person name="Adhikari A."/>
            <person name="Zheng C.-J."/>
            <person name="Schuster L."/>
            <person name="Cowan T.M."/>
            <person name="Smanski M.J."/>
            <person name="Chevrette M.G."/>
            <person name="De Carvalho L.P.S."/>
            <person name="Shen B."/>
        </authorList>
    </citation>
    <scope>NUCLEOTIDE SEQUENCE [LARGE SCALE GENOMIC DNA]</scope>
    <source>
        <strain evidence="4 5">NPDC038104</strain>
    </source>
</reference>
<organism evidence="4 5">
    <name type="scientific">Streptomyces fragilis</name>
    <dbReference type="NCBI Taxonomy" id="67301"/>
    <lineage>
        <taxon>Bacteria</taxon>
        <taxon>Bacillati</taxon>
        <taxon>Actinomycetota</taxon>
        <taxon>Actinomycetes</taxon>
        <taxon>Kitasatosporales</taxon>
        <taxon>Streptomycetaceae</taxon>
        <taxon>Streptomyces</taxon>
    </lineage>
</organism>
<accession>A0ABV2YKH3</accession>
<keyword evidence="5" id="KW-1185">Reference proteome</keyword>
<keyword evidence="1 2" id="KW-0238">DNA-binding</keyword>
<dbReference type="PRINTS" id="PR00455">
    <property type="entry name" value="HTHTETR"/>
</dbReference>
<dbReference type="InterPro" id="IPR001647">
    <property type="entry name" value="HTH_TetR"/>
</dbReference>
<name>A0ABV2YKH3_9ACTN</name>
<feature type="domain" description="HTH tetR-type" evidence="3">
    <location>
        <begin position="1"/>
        <end position="61"/>
    </location>
</feature>
<dbReference type="EMBL" id="JBEZUR010000029">
    <property type="protein sequence ID" value="MEU3556243.1"/>
    <property type="molecule type" value="Genomic_DNA"/>
</dbReference>
<dbReference type="InterPro" id="IPR009057">
    <property type="entry name" value="Homeodomain-like_sf"/>
</dbReference>
<dbReference type="Proteomes" id="UP001550850">
    <property type="component" value="Unassembled WGS sequence"/>
</dbReference>
<dbReference type="PROSITE" id="PS50977">
    <property type="entry name" value="HTH_TETR_2"/>
    <property type="match status" value="1"/>
</dbReference>
<dbReference type="InterPro" id="IPR036271">
    <property type="entry name" value="Tet_transcr_reg_TetR-rel_C_sf"/>
</dbReference>
<dbReference type="RefSeq" id="WP_108954257.1">
    <property type="nucleotide sequence ID" value="NZ_BEVZ01000004.1"/>
</dbReference>
<evidence type="ECO:0000256" key="2">
    <source>
        <dbReference type="PROSITE-ProRule" id="PRU00335"/>
    </source>
</evidence>
<dbReference type="SUPFAM" id="SSF46689">
    <property type="entry name" value="Homeodomain-like"/>
    <property type="match status" value="1"/>
</dbReference>
<gene>
    <name evidence="4" type="ORF">AB0E65_18825</name>
</gene>
<dbReference type="Gene3D" id="1.10.357.10">
    <property type="entry name" value="Tetracycline Repressor, domain 2"/>
    <property type="match status" value="1"/>
</dbReference>
<dbReference type="PANTHER" id="PTHR30055">
    <property type="entry name" value="HTH-TYPE TRANSCRIPTIONAL REGULATOR RUTR"/>
    <property type="match status" value="1"/>
</dbReference>
<comment type="caution">
    <text evidence="4">The sequence shown here is derived from an EMBL/GenBank/DDBJ whole genome shotgun (WGS) entry which is preliminary data.</text>
</comment>
<protein>
    <submittedName>
        <fullName evidence="4">TetR/AcrR family transcriptional regulator</fullName>
    </submittedName>
</protein>
<proteinExistence type="predicted"/>
<evidence type="ECO:0000256" key="1">
    <source>
        <dbReference type="ARBA" id="ARBA00023125"/>
    </source>
</evidence>
<dbReference type="PANTHER" id="PTHR30055:SF219">
    <property type="entry name" value="TRANSCRIPTIONAL REGULATORY PROTEIN"/>
    <property type="match status" value="1"/>
</dbReference>